<proteinExistence type="predicted"/>
<keyword evidence="2" id="KW-1185">Reference proteome</keyword>
<evidence type="ECO:0000313" key="2">
    <source>
        <dbReference type="Proteomes" id="UP001174909"/>
    </source>
</evidence>
<accession>A0AA35WDD8</accession>
<organism evidence="1 2">
    <name type="scientific">Geodia barretti</name>
    <name type="common">Barrett's horny sponge</name>
    <dbReference type="NCBI Taxonomy" id="519541"/>
    <lineage>
        <taxon>Eukaryota</taxon>
        <taxon>Metazoa</taxon>
        <taxon>Porifera</taxon>
        <taxon>Demospongiae</taxon>
        <taxon>Heteroscleromorpha</taxon>
        <taxon>Tetractinellida</taxon>
        <taxon>Astrophorina</taxon>
        <taxon>Geodiidae</taxon>
        <taxon>Geodia</taxon>
    </lineage>
</organism>
<name>A0AA35WDD8_GEOBA</name>
<gene>
    <name evidence="1" type="ORF">GBAR_LOCUS10098</name>
</gene>
<dbReference type="Proteomes" id="UP001174909">
    <property type="component" value="Unassembled WGS sequence"/>
</dbReference>
<evidence type="ECO:0000313" key="1">
    <source>
        <dbReference type="EMBL" id="CAI8016464.1"/>
    </source>
</evidence>
<protein>
    <submittedName>
        <fullName evidence="1">Uncharacterized protein</fullName>
    </submittedName>
</protein>
<dbReference type="AlphaFoldDB" id="A0AA35WDD8"/>
<sequence>MSMQTAKDVGIPGRSLGNKSDAFQKEFLSHWHPPQRVPTLLGPWRPKFWRTLAGRHGAVSWDGGGGSQGEKVAVARVRQTRQRKNMPCPSSWVL</sequence>
<dbReference type="EMBL" id="CASHTH010001532">
    <property type="protein sequence ID" value="CAI8016464.1"/>
    <property type="molecule type" value="Genomic_DNA"/>
</dbReference>
<reference evidence="1" key="1">
    <citation type="submission" date="2023-03" db="EMBL/GenBank/DDBJ databases">
        <authorList>
            <person name="Steffen K."/>
            <person name="Cardenas P."/>
        </authorList>
    </citation>
    <scope>NUCLEOTIDE SEQUENCE</scope>
</reference>
<comment type="caution">
    <text evidence="1">The sequence shown here is derived from an EMBL/GenBank/DDBJ whole genome shotgun (WGS) entry which is preliminary data.</text>
</comment>